<protein>
    <submittedName>
        <fullName evidence="1">Uncharacterized protein</fullName>
    </submittedName>
</protein>
<accession>A0A4P7UKA5</accession>
<evidence type="ECO:0000313" key="2">
    <source>
        <dbReference type="Proteomes" id="UP000297065"/>
    </source>
</evidence>
<proteinExistence type="predicted"/>
<organism evidence="1 2">
    <name type="scientific">Desulfovibrio desulfuricans</name>
    <dbReference type="NCBI Taxonomy" id="876"/>
    <lineage>
        <taxon>Bacteria</taxon>
        <taxon>Pseudomonadati</taxon>
        <taxon>Thermodesulfobacteriota</taxon>
        <taxon>Desulfovibrionia</taxon>
        <taxon>Desulfovibrionales</taxon>
        <taxon>Desulfovibrionaceae</taxon>
        <taxon>Desulfovibrio</taxon>
    </lineage>
</organism>
<gene>
    <name evidence="1" type="ORF">DDIC_09835</name>
</gene>
<name>A0A4P7UKA5_DESDE</name>
<dbReference type="EMBL" id="CP036295">
    <property type="protein sequence ID" value="QCC86167.1"/>
    <property type="molecule type" value="Genomic_DNA"/>
</dbReference>
<reference evidence="1 2" key="1">
    <citation type="submission" date="2019-02" db="EMBL/GenBank/DDBJ databases">
        <title>Complete Genome Sequence of Desulfovibrio desulfuricans IC1, a Sulfonate Utilizing Anaerobe.</title>
        <authorList>
            <person name="Day L.A."/>
            <person name="De Leon K.B."/>
            <person name="Wall J.D."/>
        </authorList>
    </citation>
    <scope>NUCLEOTIDE SEQUENCE [LARGE SCALE GENOMIC DNA]</scope>
    <source>
        <strain evidence="1 2">IC1</strain>
    </source>
</reference>
<sequence length="230" mass="26516">MNFDATAIAIPESVFFLFQENNEARMMEFDKNITSPDSFDLEETLEFYTAKQSIEVCRMELFQFMSEVFQKIWLKPVRESSFTSLTVKAIRRNCLAVETADEFAMADRIFHPQSAWDDKYHGLYWYFTLMDCIFCCGCYIVTDNGEYKLRLCFYVYDKGRWIIWDDLSAALGTCWQKSTNAKEFCLNIEDCPSFKNNNVLDISKVAAIAAKAVTVIKERFCVAPGSSGSL</sequence>
<dbReference type="Proteomes" id="UP000297065">
    <property type="component" value="Chromosome"/>
</dbReference>
<dbReference type="RefSeq" id="WP_136400275.1">
    <property type="nucleotide sequence ID" value="NZ_CP036295.1"/>
</dbReference>
<evidence type="ECO:0000313" key="1">
    <source>
        <dbReference type="EMBL" id="QCC86167.1"/>
    </source>
</evidence>
<dbReference type="AlphaFoldDB" id="A0A4P7UKA5"/>